<feature type="region of interest" description="Disordered" evidence="1">
    <location>
        <begin position="255"/>
        <end position="290"/>
    </location>
</feature>
<feature type="compositionally biased region" description="Polar residues" evidence="1">
    <location>
        <begin position="401"/>
        <end position="413"/>
    </location>
</feature>
<feature type="compositionally biased region" description="Polar residues" evidence="1">
    <location>
        <begin position="280"/>
        <end position="290"/>
    </location>
</feature>
<feature type="region of interest" description="Disordered" evidence="1">
    <location>
        <begin position="399"/>
        <end position="429"/>
    </location>
</feature>
<comment type="caution">
    <text evidence="2">The sequence shown here is derived from an EMBL/GenBank/DDBJ whole genome shotgun (WGS) entry which is preliminary data.</text>
</comment>
<dbReference type="Proteomes" id="UP000193411">
    <property type="component" value="Unassembled WGS sequence"/>
</dbReference>
<gene>
    <name evidence="2" type="ORF">BCR44DRAFT_1514023</name>
</gene>
<evidence type="ECO:0000313" key="3">
    <source>
        <dbReference type="Proteomes" id="UP000193411"/>
    </source>
</evidence>
<feature type="compositionally biased region" description="Basic and acidic residues" evidence="1">
    <location>
        <begin position="172"/>
        <end position="184"/>
    </location>
</feature>
<dbReference type="AlphaFoldDB" id="A0A1Y2HKX7"/>
<evidence type="ECO:0000313" key="2">
    <source>
        <dbReference type="EMBL" id="ORZ34501.1"/>
    </source>
</evidence>
<sequence length="1143" mass="120739">MRLQLFAAHTSRTALATGSTGMHRNLASSHTSRPSQRSSDAATSPPAVQHLGGRPDARLGDSVFNAAHSTSSADPQILALATAARSYSHIPTFSRQPLLYHLPPSSSVPQSQFHQQQPQRSQGAAHAQPVGRHSWPLHPNAQHPSSLGTSSSPPTTDTSQSSNPIPTGIPLHHHDVPQQQDHRMPPPSEVQRPLRRLSDADQSDPHMLPEATGTAHHDRRVLASHFASSEAYAPEVKWGDQGNGSARERDPYVFHQQQQQQQAYLQDRRRKRGRGEPHSTSRLGSNGPLTLSESVARLGLGELHASARTLRRQGHMEQQQLQSFRLQRAGLIPSPALVRQSQTQLQASGPSHPALPSPQLLPVSPDAANIMATLNINSPPSAQGISTSPSAAQYADLDPVVTQSTSPKSISTDQARRESIHQQARAGADEQVACKFPQYLAISPGTDSPSSAKSASNQQMRDQLVSLPSTQRPLAAGPNKHDSFPRQTWLRPPTDRAVLDAQFQATDSEPRMKRPRSTPEMGALDHHARHTRQQQSRDSAVSGVSHLLRSRSSMSNLPRPAPASSAIATGSTASGSGTIPARKSIRELISSLMSSLNKVKPKEPASVLPPSMHLSIGPSTSVSPLVSPALSAADGTGDASRHQAPLTTVAPGPRPIAAHIPAAGCVNAGTKTPMRQRELVVGNMTLSANQLAQELEHRDQEANAAERAWCASHDVHAAAAVLAADMNARSGPSTSSTAGNATVATLVASTPSSVLLQVPAVAPPVTEPLVRPAFVATDDQVQALAQGQQPVTGPIPSLPTQVPYGQHHQLQQQAQSPAPTNTDSINNLFGTYSTNPGLSSVDMPAEMQGRLSGPALLDAFLSGPDAGAQVLVDPTDLSRLLRIQQCIRSGGVVSDAAVPLVVSPDVSKAWPHSPFAQAEPAPNGHSTDQGHGSVVGLSHERQANRLDLGDRAGQDVLRQAVKTVTGWPVGSEMEVSGPAVVVAPNNWQQHKEQQPVFQQHSSVQLLNGPAQIFINPDPGLYSPTSTNPLPNNSQIGHYPPLPPGFVPMPVPGVALVPMNSAGMGLTVLNPLALPLPSPSDTSFSSPISPNSHSWSACQALPHGILQAQDASACDAAPVAPFANTSSPYSRANPEHTGPNASGH</sequence>
<feature type="compositionally biased region" description="Low complexity" evidence="1">
    <location>
        <begin position="103"/>
        <end position="122"/>
    </location>
</feature>
<feature type="region of interest" description="Disordered" evidence="1">
    <location>
        <begin position="101"/>
        <end position="217"/>
    </location>
</feature>
<organism evidence="2 3">
    <name type="scientific">Catenaria anguillulae PL171</name>
    <dbReference type="NCBI Taxonomy" id="765915"/>
    <lineage>
        <taxon>Eukaryota</taxon>
        <taxon>Fungi</taxon>
        <taxon>Fungi incertae sedis</taxon>
        <taxon>Blastocladiomycota</taxon>
        <taxon>Blastocladiomycetes</taxon>
        <taxon>Blastocladiales</taxon>
        <taxon>Catenariaceae</taxon>
        <taxon>Catenaria</taxon>
    </lineage>
</organism>
<feature type="compositionally biased region" description="Low complexity" evidence="1">
    <location>
        <begin position="28"/>
        <end position="39"/>
    </location>
</feature>
<feature type="compositionally biased region" description="Low complexity" evidence="1">
    <location>
        <begin position="144"/>
        <end position="164"/>
    </location>
</feature>
<keyword evidence="3" id="KW-1185">Reference proteome</keyword>
<feature type="compositionally biased region" description="Low complexity" evidence="1">
    <location>
        <begin position="562"/>
        <end position="579"/>
    </location>
</feature>
<evidence type="ECO:0000256" key="1">
    <source>
        <dbReference type="SAM" id="MobiDB-lite"/>
    </source>
</evidence>
<reference evidence="2 3" key="1">
    <citation type="submission" date="2016-07" db="EMBL/GenBank/DDBJ databases">
        <title>Pervasive Adenine N6-methylation of Active Genes in Fungi.</title>
        <authorList>
            <consortium name="DOE Joint Genome Institute"/>
            <person name="Mondo S.J."/>
            <person name="Dannebaum R.O."/>
            <person name="Kuo R.C."/>
            <person name="Labutti K."/>
            <person name="Haridas S."/>
            <person name="Kuo A."/>
            <person name="Salamov A."/>
            <person name="Ahrendt S.R."/>
            <person name="Lipzen A."/>
            <person name="Sullivan W."/>
            <person name="Andreopoulos W.B."/>
            <person name="Clum A."/>
            <person name="Lindquist E."/>
            <person name="Daum C."/>
            <person name="Ramamoorthy G.K."/>
            <person name="Gryganskyi A."/>
            <person name="Culley D."/>
            <person name="Magnuson J.K."/>
            <person name="James T.Y."/>
            <person name="O'Malley M.A."/>
            <person name="Stajich J.E."/>
            <person name="Spatafora J.W."/>
            <person name="Visel A."/>
            <person name="Grigoriev I.V."/>
        </authorList>
    </citation>
    <scope>NUCLEOTIDE SEQUENCE [LARGE SCALE GENOMIC DNA]</scope>
    <source>
        <strain evidence="2 3">PL171</strain>
    </source>
</reference>
<feature type="region of interest" description="Disordered" evidence="1">
    <location>
        <begin position="470"/>
        <end position="579"/>
    </location>
</feature>
<dbReference type="EMBL" id="MCFL01000028">
    <property type="protein sequence ID" value="ORZ34501.1"/>
    <property type="molecule type" value="Genomic_DNA"/>
</dbReference>
<feature type="region of interest" description="Disordered" evidence="1">
    <location>
        <begin position="912"/>
        <end position="934"/>
    </location>
</feature>
<accession>A0A1Y2HKX7</accession>
<feature type="region of interest" description="Disordered" evidence="1">
    <location>
        <begin position="1122"/>
        <end position="1143"/>
    </location>
</feature>
<protein>
    <submittedName>
        <fullName evidence="2">Uncharacterized protein</fullName>
    </submittedName>
</protein>
<proteinExistence type="predicted"/>
<feature type="region of interest" description="Disordered" evidence="1">
    <location>
        <begin position="18"/>
        <end position="61"/>
    </location>
</feature>
<name>A0A1Y2HKX7_9FUNG</name>